<gene>
    <name evidence="4" type="ORF">MGAL_10B059625</name>
</gene>
<dbReference type="PANTHER" id="PTHR24123:SF33">
    <property type="entry name" value="PROTEIN HOS4"/>
    <property type="match status" value="1"/>
</dbReference>
<dbReference type="PROSITE" id="PS50088">
    <property type="entry name" value="ANK_REPEAT"/>
    <property type="match status" value="7"/>
</dbReference>
<protein>
    <submittedName>
        <fullName evidence="4">Uncharacterized protein</fullName>
    </submittedName>
</protein>
<evidence type="ECO:0000313" key="4">
    <source>
        <dbReference type="EMBL" id="VDI57664.1"/>
    </source>
</evidence>
<feature type="repeat" description="ANK" evidence="3">
    <location>
        <begin position="762"/>
        <end position="794"/>
    </location>
</feature>
<feature type="repeat" description="ANK" evidence="3">
    <location>
        <begin position="514"/>
        <end position="546"/>
    </location>
</feature>
<dbReference type="Proteomes" id="UP000596742">
    <property type="component" value="Unassembled WGS sequence"/>
</dbReference>
<dbReference type="InterPro" id="IPR002110">
    <property type="entry name" value="Ankyrin_rpt"/>
</dbReference>
<dbReference type="InterPro" id="IPR051165">
    <property type="entry name" value="Multifunctional_ANK_Repeat"/>
</dbReference>
<dbReference type="InterPro" id="IPR036770">
    <property type="entry name" value="Ankyrin_rpt-contain_sf"/>
</dbReference>
<dbReference type="Gene3D" id="1.25.40.20">
    <property type="entry name" value="Ankyrin repeat-containing domain"/>
    <property type="match status" value="4"/>
</dbReference>
<dbReference type="EMBL" id="UYJE01007763">
    <property type="protein sequence ID" value="VDI57664.1"/>
    <property type="molecule type" value="Genomic_DNA"/>
</dbReference>
<evidence type="ECO:0000313" key="5">
    <source>
        <dbReference type="Proteomes" id="UP000596742"/>
    </source>
</evidence>
<feature type="repeat" description="ANK" evidence="3">
    <location>
        <begin position="221"/>
        <end position="253"/>
    </location>
</feature>
<keyword evidence="5" id="KW-1185">Reference proteome</keyword>
<evidence type="ECO:0000256" key="2">
    <source>
        <dbReference type="ARBA" id="ARBA00023043"/>
    </source>
</evidence>
<keyword evidence="2 3" id="KW-0040">ANK repeat</keyword>
<dbReference type="SMART" id="SM00248">
    <property type="entry name" value="ANK"/>
    <property type="match status" value="26"/>
</dbReference>
<dbReference type="Pfam" id="PF00023">
    <property type="entry name" value="Ank"/>
    <property type="match status" value="1"/>
</dbReference>
<reference evidence="4" key="1">
    <citation type="submission" date="2018-11" db="EMBL/GenBank/DDBJ databases">
        <authorList>
            <person name="Alioto T."/>
            <person name="Alioto T."/>
        </authorList>
    </citation>
    <scope>NUCLEOTIDE SEQUENCE</scope>
</reference>
<feature type="repeat" description="ANK" evidence="3">
    <location>
        <begin position="75"/>
        <end position="107"/>
    </location>
</feature>
<dbReference type="Pfam" id="PF12796">
    <property type="entry name" value="Ank_2"/>
    <property type="match status" value="4"/>
</dbReference>
<name>A0A8B6G297_MYTGA</name>
<feature type="repeat" description="ANK" evidence="3">
    <location>
        <begin position="42"/>
        <end position="74"/>
    </location>
</feature>
<dbReference type="PROSITE" id="PS50297">
    <property type="entry name" value="ANK_REP_REGION"/>
    <property type="match status" value="3"/>
</dbReference>
<keyword evidence="1" id="KW-0677">Repeat</keyword>
<evidence type="ECO:0000256" key="1">
    <source>
        <dbReference type="ARBA" id="ARBA00022737"/>
    </source>
</evidence>
<organism evidence="4 5">
    <name type="scientific">Mytilus galloprovincialis</name>
    <name type="common">Mediterranean mussel</name>
    <dbReference type="NCBI Taxonomy" id="29158"/>
    <lineage>
        <taxon>Eukaryota</taxon>
        <taxon>Metazoa</taxon>
        <taxon>Spiralia</taxon>
        <taxon>Lophotrochozoa</taxon>
        <taxon>Mollusca</taxon>
        <taxon>Bivalvia</taxon>
        <taxon>Autobranchia</taxon>
        <taxon>Pteriomorphia</taxon>
        <taxon>Mytilida</taxon>
        <taxon>Mytiloidea</taxon>
        <taxon>Mytilidae</taxon>
        <taxon>Mytilinae</taxon>
        <taxon>Mytilus</taxon>
    </lineage>
</organism>
<dbReference type="SUPFAM" id="SSF48403">
    <property type="entry name" value="Ankyrin repeat"/>
    <property type="match status" value="5"/>
</dbReference>
<sequence>MEDDILFKKELRKALDSKCSDSLLSLCNKTSHKTAILNFCENGKKLIHYAAEFGFADLLQVLVGLGANLQDTTSTDKNALHIACEEGNEDIVGYLLKSVSDSSFKTALTTSWDKKVLRDVFYYAALSGKINIVRCLENDRDLDIDEIFPNKSTALYTLVKENQFDAANLLCQCGADVNIGFQGQHFRPIHHLAQREDGANMLKLLLKYGANVNENWGNPPYGHQPLFIALKHKCSENAKILLEKGANVSFKGRVTKLGWINCFCLAAMNCPSLIQDFLKHGADPNEEYGGKSVLMIAFNGHVTREGIIALIKAGASKGRDVGANPNLADDGEESALILAIKNGLLKAADELIRAGANVNHIGVDGNNAAHACCKLGTMANKSTTMKALIDKGLLLNNQQPCGNYLFDLIVETWFDDSVLISMIEKGADPNLVKDRNNSVLMKCVQQKRFQVCCALIEGGADVSYMNENGETAFDIYAEMFPETVYSKHGESVSKLNLLNAFLATGIETNKLSLSGICPLMIAIWLRCANTVKSILKNGGHVNIRDNFYDTPLTTALEFDLEEIVNTLLNAKANVNHKGGEISLSSIVVNEEPSSAKHMRLSESCISQPMSVLQRSSVCKCRKSTLTRIITDMPGLSMDRRDYYVSLLLDFGADPNIEESGSDSTLMHAVRLESPGLVRTLVEAGADVNHTGCNIHEKNIYADKQSSLLILLNKKACTNAKSHHGDLPIHLALQMESVDNEKHQKDILLLVTHSTGMNFPDRNGNTPIILASSFCSVAIIRKMIEMGADVNYKGHRGNAALHKHMVSERFDREVVSILLKYGANLNIHNNSGETPLIRYIKRRRVEFEDIQFLVDCGSDLDSNREGCNSALMVAIEQNISSVVDFLICKKVNLNHIGQGGKTAFHVALLKGKCRFDVSIEIKLKRIASHLMQQSTRTGSTVMKRKRKHQVQIEKSPFKMRRTGMNSMFQQPSGYAARIINKESRRKTDEKHEAKVVETVMCLLNAGVDVNIITENGKSPLYLLLSRHSHQTVQKLLPLFIEKGADPNLGHYPPLEIATCLRRIYVVKSLLNHGAKVDIKNKRNETSLISASRMCFLEQKEKLLETIETLLHEGASVNVKDEQGNSSLIISITHGCLQANEKCDPDVNKLVSLLLKFGTDPNTQEIGKDSALILAVENMLPSVVKTLLISGANIDHLGEQRQSLLQRCLQTKSMQIILEFYNVTDNKRELDQSQELCSVCKLLLFTKRAFAKKLTEIQKMICFVGHSYKPRIVRRTILYYAVSLSFML</sequence>
<dbReference type="OrthoDB" id="310270at2759"/>
<feature type="repeat" description="ANK" evidence="3">
    <location>
        <begin position="795"/>
        <end position="829"/>
    </location>
</feature>
<dbReference type="PANTHER" id="PTHR24123">
    <property type="entry name" value="ANKYRIN REPEAT-CONTAINING"/>
    <property type="match status" value="1"/>
</dbReference>
<comment type="caution">
    <text evidence="4">The sequence shown here is derived from an EMBL/GenBank/DDBJ whole genome shotgun (WGS) entry which is preliminary data.</text>
</comment>
<proteinExistence type="predicted"/>
<evidence type="ECO:0000256" key="3">
    <source>
        <dbReference type="PROSITE-ProRule" id="PRU00023"/>
    </source>
</evidence>
<accession>A0A8B6G297</accession>
<feature type="repeat" description="ANK" evidence="3">
    <location>
        <begin position="1048"/>
        <end position="1080"/>
    </location>
</feature>